<accession>A0A7V7RJH3</accession>
<feature type="domain" description="PucR C-terminal helix-turn-helix" evidence="1">
    <location>
        <begin position="231"/>
        <end position="288"/>
    </location>
</feature>
<dbReference type="AlphaFoldDB" id="A0A7V7RJH3"/>
<evidence type="ECO:0000313" key="2">
    <source>
        <dbReference type="EMBL" id="KAB2330990.1"/>
    </source>
</evidence>
<gene>
    <name evidence="2" type="ORF">F7732_17425</name>
</gene>
<evidence type="ECO:0000313" key="3">
    <source>
        <dbReference type="Proteomes" id="UP000441354"/>
    </source>
</evidence>
<evidence type="ECO:0000259" key="1">
    <source>
        <dbReference type="Pfam" id="PF13556"/>
    </source>
</evidence>
<dbReference type="OrthoDB" id="9792148at2"/>
<dbReference type="Gene3D" id="1.10.10.2840">
    <property type="entry name" value="PucR C-terminal helix-turn-helix domain"/>
    <property type="match status" value="1"/>
</dbReference>
<dbReference type="PANTHER" id="PTHR33744">
    <property type="entry name" value="CARBOHYDRATE DIACID REGULATOR"/>
    <property type="match status" value="1"/>
</dbReference>
<sequence>MLLKIHRHYPNSILADAIQNNSHYHWFQEGAQWLGIPSADLTANELHLLQTLFTPQIPNLNHSPAAESWRQFLTEDGAFPQHLKDADYRIIHFAVTKGDWTPYDFETAFKGFFHQSMIMFWKNDFEGAIIEEYNHHSPQSDEFEGICHAIESDFLTDLALYIGTPQPVTKDLPRNFQHDQNIFETAKKGNQAEKIFTFETLLPVLLINEMPEYIRNSLLARFSFLLDDQELLTTIMVFLNNGSNASMTAKKLFIHRNTLQYRLDKFSEKTDINLKDFKQASTVYLACLYLKQSSTE</sequence>
<name>A0A7V7RJH3_9BACI</name>
<comment type="caution">
    <text evidence="2">The sequence shown here is derived from an EMBL/GenBank/DDBJ whole genome shotgun (WGS) entry which is preliminary data.</text>
</comment>
<dbReference type="Pfam" id="PF13556">
    <property type="entry name" value="HTH_30"/>
    <property type="match status" value="1"/>
</dbReference>
<keyword evidence="3" id="KW-1185">Reference proteome</keyword>
<dbReference type="InterPro" id="IPR009057">
    <property type="entry name" value="Homeodomain-like_sf"/>
</dbReference>
<dbReference type="InterPro" id="IPR025736">
    <property type="entry name" value="PucR_C-HTH_dom"/>
</dbReference>
<protein>
    <recommendedName>
        <fullName evidence="1">PucR C-terminal helix-turn-helix domain-containing protein</fullName>
    </recommendedName>
</protein>
<dbReference type="EMBL" id="WBOT01000006">
    <property type="protein sequence ID" value="KAB2330990.1"/>
    <property type="molecule type" value="Genomic_DNA"/>
</dbReference>
<organism evidence="2 3">
    <name type="scientific">Bacillus mesophilum</name>
    <dbReference type="NCBI Taxonomy" id="1071718"/>
    <lineage>
        <taxon>Bacteria</taxon>
        <taxon>Bacillati</taxon>
        <taxon>Bacillota</taxon>
        <taxon>Bacilli</taxon>
        <taxon>Bacillales</taxon>
        <taxon>Bacillaceae</taxon>
        <taxon>Bacillus</taxon>
    </lineage>
</organism>
<dbReference type="SUPFAM" id="SSF46689">
    <property type="entry name" value="Homeodomain-like"/>
    <property type="match status" value="1"/>
</dbReference>
<dbReference type="PANTHER" id="PTHR33744:SF15">
    <property type="entry name" value="CARBOHYDRATE DIACID REGULATOR"/>
    <property type="match status" value="1"/>
</dbReference>
<dbReference type="RefSeq" id="WP_151575361.1">
    <property type="nucleotide sequence ID" value="NZ_WBOT01000006.1"/>
</dbReference>
<proteinExistence type="predicted"/>
<dbReference type="Proteomes" id="UP000441354">
    <property type="component" value="Unassembled WGS sequence"/>
</dbReference>
<dbReference type="InterPro" id="IPR042070">
    <property type="entry name" value="PucR_C-HTH_sf"/>
</dbReference>
<reference evidence="2 3" key="1">
    <citation type="journal article" date="2014" name="Arch. Microbiol.">
        <title>Bacillus mesophilum sp. nov., strain IITR-54T, a novel 4-chlorobiphenyl dechlorinating bacterium.</title>
        <authorList>
            <person name="Manickam N."/>
            <person name="Singh N.K."/>
            <person name="Bajaj A."/>
            <person name="Kumar R.M."/>
            <person name="Kaur G."/>
            <person name="Kaur N."/>
            <person name="Bala M."/>
            <person name="Kumar A."/>
            <person name="Mayilraj S."/>
        </authorList>
    </citation>
    <scope>NUCLEOTIDE SEQUENCE [LARGE SCALE GENOMIC DNA]</scope>
    <source>
        <strain evidence="2 3">IITR-54</strain>
    </source>
</reference>
<dbReference type="InterPro" id="IPR051448">
    <property type="entry name" value="CdaR-like_regulators"/>
</dbReference>